<gene>
    <name evidence="1" type="ORF">PHYPA_014116</name>
</gene>
<accession>A0A2K1JZP4</accession>
<reference evidence="1 3" key="1">
    <citation type="journal article" date="2008" name="Science">
        <title>The Physcomitrella genome reveals evolutionary insights into the conquest of land by plants.</title>
        <authorList>
            <person name="Rensing S."/>
            <person name="Lang D."/>
            <person name="Zimmer A."/>
            <person name="Terry A."/>
            <person name="Salamov A."/>
            <person name="Shapiro H."/>
            <person name="Nishiyama T."/>
            <person name="Perroud P.-F."/>
            <person name="Lindquist E."/>
            <person name="Kamisugi Y."/>
            <person name="Tanahashi T."/>
            <person name="Sakakibara K."/>
            <person name="Fujita T."/>
            <person name="Oishi K."/>
            <person name="Shin-I T."/>
            <person name="Kuroki Y."/>
            <person name="Toyoda A."/>
            <person name="Suzuki Y."/>
            <person name="Hashimoto A."/>
            <person name="Yamaguchi K."/>
            <person name="Sugano A."/>
            <person name="Kohara Y."/>
            <person name="Fujiyama A."/>
            <person name="Anterola A."/>
            <person name="Aoki S."/>
            <person name="Ashton N."/>
            <person name="Barbazuk W.B."/>
            <person name="Barker E."/>
            <person name="Bennetzen J."/>
            <person name="Bezanilla M."/>
            <person name="Blankenship R."/>
            <person name="Cho S.H."/>
            <person name="Dutcher S."/>
            <person name="Estelle M."/>
            <person name="Fawcett J.A."/>
            <person name="Gundlach H."/>
            <person name="Hanada K."/>
            <person name="Heyl A."/>
            <person name="Hicks K.A."/>
            <person name="Hugh J."/>
            <person name="Lohr M."/>
            <person name="Mayer K."/>
            <person name="Melkozernov A."/>
            <person name="Murata T."/>
            <person name="Nelson D."/>
            <person name="Pils B."/>
            <person name="Prigge M."/>
            <person name="Reiss B."/>
            <person name="Renner T."/>
            <person name="Rombauts S."/>
            <person name="Rushton P."/>
            <person name="Sanderfoot A."/>
            <person name="Schween G."/>
            <person name="Shiu S.-H."/>
            <person name="Stueber K."/>
            <person name="Theodoulou F.L."/>
            <person name="Tu H."/>
            <person name="Van de Peer Y."/>
            <person name="Verrier P.J."/>
            <person name="Waters E."/>
            <person name="Wood A."/>
            <person name="Yang L."/>
            <person name="Cove D."/>
            <person name="Cuming A."/>
            <person name="Hasebe M."/>
            <person name="Lucas S."/>
            <person name="Mishler D.B."/>
            <person name="Reski R."/>
            <person name="Grigoriev I."/>
            <person name="Quatrano R.S."/>
            <person name="Boore J.L."/>
        </authorList>
    </citation>
    <scope>NUCLEOTIDE SEQUENCE [LARGE SCALE GENOMIC DNA]</scope>
    <source>
        <strain evidence="2 3">cv. Gransden 2004</strain>
    </source>
</reference>
<dbReference type="AlphaFoldDB" id="A0A2K1JZP4"/>
<evidence type="ECO:0000313" key="2">
    <source>
        <dbReference type="EnsemblPlants" id="PAC:32900799.CDS.1"/>
    </source>
</evidence>
<name>A0A2K1JZP4_PHYPA</name>
<reference evidence="1 3" key="2">
    <citation type="journal article" date="2018" name="Plant J.">
        <title>The Physcomitrella patens chromosome-scale assembly reveals moss genome structure and evolution.</title>
        <authorList>
            <person name="Lang D."/>
            <person name="Ullrich K.K."/>
            <person name="Murat F."/>
            <person name="Fuchs J."/>
            <person name="Jenkins J."/>
            <person name="Haas F.B."/>
            <person name="Piednoel M."/>
            <person name="Gundlach H."/>
            <person name="Van Bel M."/>
            <person name="Meyberg R."/>
            <person name="Vives C."/>
            <person name="Morata J."/>
            <person name="Symeonidi A."/>
            <person name="Hiss M."/>
            <person name="Muchero W."/>
            <person name="Kamisugi Y."/>
            <person name="Saleh O."/>
            <person name="Blanc G."/>
            <person name="Decker E.L."/>
            <person name="van Gessel N."/>
            <person name="Grimwood J."/>
            <person name="Hayes R.D."/>
            <person name="Graham S.W."/>
            <person name="Gunter L.E."/>
            <person name="McDaniel S.F."/>
            <person name="Hoernstein S.N.W."/>
            <person name="Larsson A."/>
            <person name="Li F.W."/>
            <person name="Perroud P.F."/>
            <person name="Phillips J."/>
            <person name="Ranjan P."/>
            <person name="Rokshar D.S."/>
            <person name="Rothfels C.J."/>
            <person name="Schneider L."/>
            <person name="Shu S."/>
            <person name="Stevenson D.W."/>
            <person name="Thummler F."/>
            <person name="Tillich M."/>
            <person name="Villarreal Aguilar J.C."/>
            <person name="Widiez T."/>
            <person name="Wong G.K."/>
            <person name="Wymore A."/>
            <person name="Zhang Y."/>
            <person name="Zimmer A.D."/>
            <person name="Quatrano R.S."/>
            <person name="Mayer K.F.X."/>
            <person name="Goodstein D."/>
            <person name="Casacuberta J.M."/>
            <person name="Vandepoele K."/>
            <person name="Reski R."/>
            <person name="Cuming A.C."/>
            <person name="Tuskan G.A."/>
            <person name="Maumus F."/>
            <person name="Salse J."/>
            <person name="Schmutz J."/>
            <person name="Rensing S.A."/>
        </authorList>
    </citation>
    <scope>NUCLEOTIDE SEQUENCE [LARGE SCALE GENOMIC DNA]</scope>
    <source>
        <strain evidence="2 3">cv. Gransden 2004</strain>
    </source>
</reference>
<dbReference type="InParanoid" id="A0A2K1JZP4"/>
<dbReference type="Proteomes" id="UP000006727">
    <property type="component" value="Chromosome 10"/>
</dbReference>
<keyword evidence="3" id="KW-1185">Reference proteome</keyword>
<reference evidence="2" key="3">
    <citation type="submission" date="2020-12" db="UniProtKB">
        <authorList>
            <consortium name="EnsemblPlants"/>
        </authorList>
    </citation>
    <scope>IDENTIFICATION</scope>
</reference>
<protein>
    <submittedName>
        <fullName evidence="1 2">Uncharacterized protein</fullName>
    </submittedName>
</protein>
<sequence>MEVEATCRSGCCLLGLRPLRERRLLSSPCESVSCDFDNSVALARLPYEGACRSDRKTVQGTILHKSTL</sequence>
<dbReference type="EnsemblPlants" id="Pp3c10_19541V3.1">
    <property type="protein sequence ID" value="PAC:32900799.CDS.1"/>
    <property type="gene ID" value="Pp3c10_19541"/>
</dbReference>
<dbReference type="EMBL" id="ABEU02000010">
    <property type="protein sequence ID" value="PNR46996.1"/>
    <property type="molecule type" value="Genomic_DNA"/>
</dbReference>
<evidence type="ECO:0000313" key="1">
    <source>
        <dbReference type="EMBL" id="PNR46996.1"/>
    </source>
</evidence>
<proteinExistence type="predicted"/>
<dbReference type="Gramene" id="Pp3c10_19541V3.1">
    <property type="protein sequence ID" value="PAC:32900799.CDS.1"/>
    <property type="gene ID" value="Pp3c10_19541"/>
</dbReference>
<organism evidence="1">
    <name type="scientific">Physcomitrium patens</name>
    <name type="common">Spreading-leaved earth moss</name>
    <name type="synonym">Physcomitrella patens</name>
    <dbReference type="NCBI Taxonomy" id="3218"/>
    <lineage>
        <taxon>Eukaryota</taxon>
        <taxon>Viridiplantae</taxon>
        <taxon>Streptophyta</taxon>
        <taxon>Embryophyta</taxon>
        <taxon>Bryophyta</taxon>
        <taxon>Bryophytina</taxon>
        <taxon>Bryopsida</taxon>
        <taxon>Funariidae</taxon>
        <taxon>Funariales</taxon>
        <taxon>Funariaceae</taxon>
        <taxon>Physcomitrium</taxon>
    </lineage>
</organism>
<evidence type="ECO:0000313" key="3">
    <source>
        <dbReference type="Proteomes" id="UP000006727"/>
    </source>
</evidence>